<dbReference type="PROSITE" id="PS00922">
    <property type="entry name" value="TRANSGLYCOSYLASE"/>
    <property type="match status" value="1"/>
</dbReference>
<evidence type="ECO:0000313" key="7">
    <source>
        <dbReference type="Proteomes" id="UP001062901"/>
    </source>
</evidence>
<sequence>MPEETNIAGLSIGLDPSLFLGGSAEVQDEIEKLLASFIHASREGDKTVEALAKSLSASPKEVAKALREMDKQDAQANRATQRRQALAQKQAQARHRDEMRMLKERGVALSNLRDSLLSIASITIGGAGIAGAYNAVKSTAQEGADESTFATRTGTNYRQNVAEEEGASISGMATKEEARSSISVWANTREKMRNDGELHELYKNLLRGVNLTTFANIKNHADAVQYAIGSMRHYGLTNADIAYRLEKSGLTSGGYTAFALDTKKFRESNAKGYENTQDMNEAEDLKTSAEIGNLESLTRHLRRTISRDLNPFVHELSGLVVNLDEIAQKNPDMVKDAALLAAGLTGLSAAFMALTPVFKIIGVLRAGSLGLLADLAPLLALSGDTPNDQSPFKEYDELAAHYRKRTGSTSNWGLNEDEERRLVQQEKDHASLGTSPPTPHNKTTPLTSTPSPTTPKNNQKVPNQQASGPSSSRDQERPQKTKAPLQSPPIAKQPDAQSAPKTPSPQPLPDQNAQPANTPRQPQESISLPSPTMQAPSQAPPNSQPVSFDPNDIDRLTGAVAMTESGGNPLARSGKGAEGLMQFMPATARQYGVKDPYDPQQAWQGGQHMLLDLLKYYHNDLEKALAAYNWGLGNVNHVVKKYGASWKDHLRKETKDYIPRAENNLRTNHLVQRPMMGAEMATSRPHIAHHHNRSEVAMTIQNVTVRANNPQQFQQQMQRVASTSMGHPTSWNSNQL</sequence>
<accession>A0ABQ0P130</accession>
<feature type="domain" description="Transglycosylase SLT" evidence="5">
    <location>
        <begin position="557"/>
        <end position="645"/>
    </location>
</feature>
<dbReference type="Proteomes" id="UP001062901">
    <property type="component" value="Unassembled WGS sequence"/>
</dbReference>
<feature type="region of interest" description="Disordered" evidence="4">
    <location>
        <begin position="421"/>
        <end position="553"/>
    </location>
</feature>
<keyword evidence="7" id="KW-1185">Reference proteome</keyword>
<evidence type="ECO:0000256" key="3">
    <source>
        <dbReference type="SAM" id="Coils"/>
    </source>
</evidence>
<reference evidence="6" key="1">
    <citation type="submission" date="2013-04" db="EMBL/GenBank/DDBJ databases">
        <title>The genome sequencing project of 58 acetic acid bacteria.</title>
        <authorList>
            <person name="Okamoto-Kainuma A."/>
            <person name="Ishikawa M."/>
            <person name="Umino S."/>
            <person name="Koizumi Y."/>
            <person name="Shiwa Y."/>
            <person name="Yoshikawa H."/>
            <person name="Matsutani M."/>
            <person name="Matsushita K."/>
        </authorList>
    </citation>
    <scope>NUCLEOTIDE SEQUENCE</scope>
    <source>
        <strain evidence="6">DSM 15669</strain>
    </source>
</reference>
<dbReference type="InterPro" id="IPR008258">
    <property type="entry name" value="Transglycosylase_SLT_dom_1"/>
</dbReference>
<feature type="coiled-coil region" evidence="3">
    <location>
        <begin position="62"/>
        <end position="89"/>
    </location>
</feature>
<keyword evidence="3" id="KW-0175">Coiled coil</keyword>
<dbReference type="SUPFAM" id="SSF53955">
    <property type="entry name" value="Lysozyme-like"/>
    <property type="match status" value="1"/>
</dbReference>
<evidence type="ECO:0000256" key="4">
    <source>
        <dbReference type="SAM" id="MobiDB-lite"/>
    </source>
</evidence>
<dbReference type="InterPro" id="IPR000189">
    <property type="entry name" value="Transglyc_AS"/>
</dbReference>
<comment type="caution">
    <text evidence="6">The sequence shown here is derived from an EMBL/GenBank/DDBJ whole genome shotgun (WGS) entry which is preliminary data.</text>
</comment>
<feature type="compositionally biased region" description="Polar residues" evidence="4">
    <location>
        <begin position="456"/>
        <end position="472"/>
    </location>
</feature>
<evidence type="ECO:0000259" key="5">
    <source>
        <dbReference type="Pfam" id="PF01464"/>
    </source>
</evidence>
<name>A0ABQ0P130_9PROT</name>
<dbReference type="RefSeq" id="WP_018980322.1">
    <property type="nucleotide sequence ID" value="NZ_BAQD01000095.1"/>
</dbReference>
<gene>
    <name evidence="6" type="ORF">AA15669_1768</name>
</gene>
<evidence type="ECO:0000256" key="1">
    <source>
        <dbReference type="ARBA" id="ARBA00007734"/>
    </source>
</evidence>
<protein>
    <recommendedName>
        <fullName evidence="5">Transglycosylase SLT domain-containing protein</fullName>
    </recommendedName>
</protein>
<feature type="compositionally biased region" description="Low complexity" evidence="4">
    <location>
        <begin position="443"/>
        <end position="455"/>
    </location>
</feature>
<dbReference type="EMBL" id="BAQD01000095">
    <property type="protein sequence ID" value="GBQ08413.1"/>
    <property type="molecule type" value="Genomic_DNA"/>
</dbReference>
<dbReference type="Gene3D" id="1.10.530.10">
    <property type="match status" value="1"/>
</dbReference>
<evidence type="ECO:0000256" key="2">
    <source>
        <dbReference type="ARBA" id="ARBA00009387"/>
    </source>
</evidence>
<evidence type="ECO:0000313" key="6">
    <source>
        <dbReference type="EMBL" id="GBQ08413.1"/>
    </source>
</evidence>
<dbReference type="PANTHER" id="PTHR37423">
    <property type="entry name" value="SOLUBLE LYTIC MUREIN TRANSGLYCOSYLASE-RELATED"/>
    <property type="match status" value="1"/>
</dbReference>
<comment type="similarity">
    <text evidence="1">Belongs to the transglycosylase Slt family.</text>
</comment>
<dbReference type="CDD" id="cd00254">
    <property type="entry name" value="LT-like"/>
    <property type="match status" value="1"/>
</dbReference>
<dbReference type="InterPro" id="IPR023346">
    <property type="entry name" value="Lysozyme-like_dom_sf"/>
</dbReference>
<organism evidence="6 7">
    <name type="scientific">Saccharibacter floricola DSM 15669</name>
    <dbReference type="NCBI Taxonomy" id="1123227"/>
    <lineage>
        <taxon>Bacteria</taxon>
        <taxon>Pseudomonadati</taxon>
        <taxon>Pseudomonadota</taxon>
        <taxon>Alphaproteobacteria</taxon>
        <taxon>Acetobacterales</taxon>
        <taxon>Acetobacteraceae</taxon>
        <taxon>Saccharibacter</taxon>
    </lineage>
</organism>
<feature type="compositionally biased region" description="Polar residues" evidence="4">
    <location>
        <begin position="509"/>
        <end position="533"/>
    </location>
</feature>
<dbReference type="PANTHER" id="PTHR37423:SF2">
    <property type="entry name" value="MEMBRANE-BOUND LYTIC MUREIN TRANSGLYCOSYLASE C"/>
    <property type="match status" value="1"/>
</dbReference>
<comment type="similarity">
    <text evidence="2">Belongs to the virb1 family.</text>
</comment>
<dbReference type="Pfam" id="PF01464">
    <property type="entry name" value="SLT"/>
    <property type="match status" value="1"/>
</dbReference>
<proteinExistence type="inferred from homology"/>
<feature type="compositionally biased region" description="Basic and acidic residues" evidence="4">
    <location>
        <begin position="421"/>
        <end position="430"/>
    </location>
</feature>